<organism evidence="2 4">
    <name type="scientific">Aquipseudomonas alcaligenes</name>
    <name type="common">Pseudomonas alcaligenes</name>
    <dbReference type="NCBI Taxonomy" id="43263"/>
    <lineage>
        <taxon>Bacteria</taxon>
        <taxon>Pseudomonadati</taxon>
        <taxon>Pseudomonadota</taxon>
        <taxon>Gammaproteobacteria</taxon>
        <taxon>Pseudomonadales</taxon>
        <taxon>Pseudomonadaceae</taxon>
        <taxon>Aquipseudomonas</taxon>
    </lineage>
</organism>
<evidence type="ECO:0000313" key="5">
    <source>
        <dbReference type="Proteomes" id="UP000887228"/>
    </source>
</evidence>
<protein>
    <submittedName>
        <fullName evidence="2">Uncharacterized protein</fullName>
    </submittedName>
</protein>
<feature type="transmembrane region" description="Helical" evidence="1">
    <location>
        <begin position="7"/>
        <end position="31"/>
    </location>
</feature>
<keyword evidence="1" id="KW-0472">Membrane</keyword>
<sequence length="72" mass="7487">MEQIGNVIQYLMCLPTYIGVAMAVIGFGAGWGVPAALTIHRGSIQWLSWDLAVVATAFALVGVAGIISLGII</sequence>
<dbReference type="Proteomes" id="UP000887212">
    <property type="component" value="Unassembled WGS sequence"/>
</dbReference>
<evidence type="ECO:0000256" key="1">
    <source>
        <dbReference type="SAM" id="Phobius"/>
    </source>
</evidence>
<evidence type="ECO:0000313" key="3">
    <source>
        <dbReference type="EMBL" id="GIZ94927.1"/>
    </source>
</evidence>
<keyword evidence="1" id="KW-1133">Transmembrane helix</keyword>
<reference evidence="2 5" key="1">
    <citation type="submission" date="2021-07" db="EMBL/GenBank/DDBJ databases">
        <title>Whole genome sequencing of carbapenem-resistant Pseudomonas spp. isolated in Japan.</title>
        <authorList>
            <person name="Suzuki M."/>
            <person name="Maehana S."/>
            <person name="Kitasato H."/>
        </authorList>
    </citation>
    <scope>NUCLEOTIDE SEQUENCE</scope>
    <source>
        <strain evidence="2">KAM435</strain>
        <strain evidence="3 5">KAM436</strain>
    </source>
</reference>
<evidence type="ECO:0000313" key="2">
    <source>
        <dbReference type="EMBL" id="GIZ90556.1"/>
    </source>
</evidence>
<dbReference type="EMBL" id="BPMS01000028">
    <property type="protein sequence ID" value="GIZ90556.1"/>
    <property type="molecule type" value="Genomic_DNA"/>
</dbReference>
<proteinExistence type="predicted"/>
<dbReference type="Proteomes" id="UP000887228">
    <property type="component" value="Unassembled WGS sequence"/>
</dbReference>
<evidence type="ECO:0000313" key="4">
    <source>
        <dbReference type="Proteomes" id="UP000887212"/>
    </source>
</evidence>
<dbReference type="AlphaFoldDB" id="A0AA37FN23"/>
<keyword evidence="1" id="KW-0812">Transmembrane</keyword>
<gene>
    <name evidence="2" type="ORF">KAM435_38830</name>
    <name evidence="3" type="ORF">KAM436_38950</name>
</gene>
<dbReference type="EMBL" id="BPMT01000026">
    <property type="protein sequence ID" value="GIZ94927.1"/>
    <property type="molecule type" value="Genomic_DNA"/>
</dbReference>
<comment type="caution">
    <text evidence="2">The sequence shown here is derived from an EMBL/GenBank/DDBJ whole genome shotgun (WGS) entry which is preliminary data.</text>
</comment>
<feature type="transmembrane region" description="Helical" evidence="1">
    <location>
        <begin position="51"/>
        <end position="71"/>
    </location>
</feature>
<name>A0AA37FN23_AQUAC</name>
<accession>A0AA37FN23</accession>